<dbReference type="PANTHER" id="PTHR10106">
    <property type="entry name" value="CYTOCHROME B561-RELATED"/>
    <property type="match status" value="1"/>
</dbReference>
<accession>A0A7S4BNV2</accession>
<evidence type="ECO:0000256" key="2">
    <source>
        <dbReference type="ARBA" id="ARBA00004141"/>
    </source>
</evidence>
<evidence type="ECO:0000256" key="4">
    <source>
        <dbReference type="ARBA" id="ARBA00022617"/>
    </source>
</evidence>
<dbReference type="GO" id="GO:0016020">
    <property type="term" value="C:membrane"/>
    <property type="evidence" value="ECO:0007669"/>
    <property type="project" value="UniProtKB-SubCell"/>
</dbReference>
<keyword evidence="6" id="KW-0479">Metal-binding</keyword>
<dbReference type="EMBL" id="HBIZ01038649">
    <property type="protein sequence ID" value="CAE0772033.1"/>
    <property type="molecule type" value="Transcribed_RNA"/>
</dbReference>
<comment type="cofactor">
    <cofactor evidence="1">
        <name>heme b</name>
        <dbReference type="ChEBI" id="CHEBI:60344"/>
    </cofactor>
</comment>
<gene>
    <name evidence="13" type="ORF">PCAR00345_LOCUS24645</name>
</gene>
<evidence type="ECO:0000256" key="9">
    <source>
        <dbReference type="ARBA" id="ARBA00023004"/>
    </source>
</evidence>
<keyword evidence="5 11" id="KW-0812">Transmembrane</keyword>
<keyword evidence="9" id="KW-0408">Iron</keyword>
<evidence type="ECO:0000256" key="3">
    <source>
        <dbReference type="ARBA" id="ARBA00022448"/>
    </source>
</evidence>
<evidence type="ECO:0000256" key="7">
    <source>
        <dbReference type="ARBA" id="ARBA00022982"/>
    </source>
</evidence>
<dbReference type="GO" id="GO:0046872">
    <property type="term" value="F:metal ion binding"/>
    <property type="evidence" value="ECO:0007669"/>
    <property type="project" value="UniProtKB-KW"/>
</dbReference>
<feature type="transmembrane region" description="Helical" evidence="11">
    <location>
        <begin position="100"/>
        <end position="123"/>
    </location>
</feature>
<dbReference type="Pfam" id="PF03188">
    <property type="entry name" value="Cytochrom_B561"/>
    <property type="match status" value="1"/>
</dbReference>
<keyword evidence="8 11" id="KW-1133">Transmembrane helix</keyword>
<reference evidence="13" key="1">
    <citation type="submission" date="2021-01" db="EMBL/GenBank/DDBJ databases">
        <authorList>
            <person name="Corre E."/>
            <person name="Pelletier E."/>
            <person name="Niang G."/>
            <person name="Scheremetjew M."/>
            <person name="Finn R."/>
            <person name="Kale V."/>
            <person name="Holt S."/>
            <person name="Cochrane G."/>
            <person name="Meng A."/>
            <person name="Brown T."/>
            <person name="Cohen L."/>
        </authorList>
    </citation>
    <scope>NUCLEOTIDE SEQUENCE</scope>
    <source>
        <strain evidence="13">CCMP645</strain>
    </source>
</reference>
<feature type="transmembrane region" description="Helical" evidence="11">
    <location>
        <begin position="228"/>
        <end position="245"/>
    </location>
</feature>
<keyword evidence="4" id="KW-0349">Heme</keyword>
<evidence type="ECO:0000256" key="1">
    <source>
        <dbReference type="ARBA" id="ARBA00001970"/>
    </source>
</evidence>
<keyword evidence="10 11" id="KW-0472">Membrane</keyword>
<evidence type="ECO:0000259" key="12">
    <source>
        <dbReference type="PROSITE" id="PS50939"/>
    </source>
</evidence>
<dbReference type="InterPro" id="IPR043205">
    <property type="entry name" value="CYB561/CYBRD1-like"/>
</dbReference>
<feature type="transmembrane region" description="Helical" evidence="11">
    <location>
        <begin position="184"/>
        <end position="208"/>
    </location>
</feature>
<feature type="transmembrane region" description="Helical" evidence="11">
    <location>
        <begin position="24"/>
        <end position="48"/>
    </location>
</feature>
<feature type="transmembrane region" description="Helical" evidence="11">
    <location>
        <begin position="150"/>
        <end position="172"/>
    </location>
</feature>
<keyword evidence="3" id="KW-0813">Transport</keyword>
<organism evidence="13">
    <name type="scientific">Chrysotila carterae</name>
    <name type="common">Marine alga</name>
    <name type="synonym">Syracosphaera carterae</name>
    <dbReference type="NCBI Taxonomy" id="13221"/>
    <lineage>
        <taxon>Eukaryota</taxon>
        <taxon>Haptista</taxon>
        <taxon>Haptophyta</taxon>
        <taxon>Prymnesiophyceae</taxon>
        <taxon>Isochrysidales</taxon>
        <taxon>Isochrysidaceae</taxon>
        <taxon>Chrysotila</taxon>
    </lineage>
</organism>
<dbReference type="PANTHER" id="PTHR10106:SF0">
    <property type="entry name" value="LD36721P"/>
    <property type="match status" value="1"/>
</dbReference>
<dbReference type="GO" id="GO:0016491">
    <property type="term" value="F:oxidoreductase activity"/>
    <property type="evidence" value="ECO:0007669"/>
    <property type="project" value="InterPro"/>
</dbReference>
<dbReference type="Gene3D" id="1.20.120.1770">
    <property type="match status" value="1"/>
</dbReference>
<dbReference type="AlphaFoldDB" id="A0A7S4BNV2"/>
<evidence type="ECO:0000256" key="5">
    <source>
        <dbReference type="ARBA" id="ARBA00022692"/>
    </source>
</evidence>
<keyword evidence="7" id="KW-0249">Electron transport</keyword>
<evidence type="ECO:0000313" key="13">
    <source>
        <dbReference type="EMBL" id="CAE0772033.1"/>
    </source>
</evidence>
<protein>
    <recommendedName>
        <fullName evidence="12">Cytochrome b561 domain-containing protein</fullName>
    </recommendedName>
</protein>
<feature type="transmembrane region" description="Helical" evidence="11">
    <location>
        <begin position="68"/>
        <end position="88"/>
    </location>
</feature>
<proteinExistence type="predicted"/>
<evidence type="ECO:0000256" key="10">
    <source>
        <dbReference type="ARBA" id="ARBA00023136"/>
    </source>
</evidence>
<comment type="subcellular location">
    <subcellularLocation>
        <location evidence="2">Membrane</location>
        <topology evidence="2">Multi-pass membrane protein</topology>
    </subcellularLocation>
</comment>
<dbReference type="SMART" id="SM00665">
    <property type="entry name" value="B561"/>
    <property type="match status" value="1"/>
</dbReference>
<evidence type="ECO:0000256" key="8">
    <source>
        <dbReference type="ARBA" id="ARBA00022989"/>
    </source>
</evidence>
<evidence type="ECO:0000256" key="11">
    <source>
        <dbReference type="SAM" id="Phobius"/>
    </source>
</evidence>
<dbReference type="PROSITE" id="PS50939">
    <property type="entry name" value="CYTOCHROME_B561"/>
    <property type="match status" value="1"/>
</dbReference>
<feature type="domain" description="Cytochrome b561" evidence="12">
    <location>
        <begin position="32"/>
        <end position="244"/>
    </location>
</feature>
<dbReference type="InterPro" id="IPR006593">
    <property type="entry name" value="Cyt_b561/ferric_Rdtase_TM"/>
</dbReference>
<evidence type="ECO:0000256" key="6">
    <source>
        <dbReference type="ARBA" id="ARBA00022723"/>
    </source>
</evidence>
<sequence>MLEVDQKHEYEAMQPPVQSSSSKLAMAVGGIGTHVLAFVIFLMMYFVLSDFNGGTAPLEWGSFLLHPLLMTLAFGFFSPIGTVVYGSYERLFRMDHASAKVVHMAVQGVALLTAILGVSTMWIKHDALAAAGILGGPTQPPAHFQTGHSWVGMAVVVIFGLQWLGGLVTFMLPNVVSLKTKKAIMPLHVILGCIAVFGSLASINAGIISWRGADGRSLDPKDMQLKTVSLLVYLLAILVAITLGAR</sequence>
<name>A0A7S4BNV2_CHRCT</name>